<evidence type="ECO:0000313" key="3">
    <source>
        <dbReference type="Proteomes" id="UP000756710"/>
    </source>
</evidence>
<evidence type="ECO:0000313" key="2">
    <source>
        <dbReference type="EMBL" id="MBP2065068.1"/>
    </source>
</evidence>
<dbReference type="Proteomes" id="UP000756710">
    <property type="component" value="Unassembled WGS sequence"/>
</dbReference>
<reference evidence="2 3" key="2">
    <citation type="submission" date="2021-03" db="EMBL/GenBank/DDBJ databases">
        <title>Genomic Encyclopedia of Type Strains, Phase IV (KMG-IV): sequencing the most valuable type-strain genomes for metagenomic binning, comparative biology and taxonomic classification.</title>
        <authorList>
            <person name="Goeker M."/>
        </authorList>
    </citation>
    <scope>NUCLEOTIDE SEQUENCE [LARGE SCALE GENOMIC DNA]</scope>
    <source>
        <strain evidence="2 3">DSM 41954</strain>
    </source>
</reference>
<keyword evidence="3" id="KW-1185">Reference proteome</keyword>
<dbReference type="HOGENOM" id="CLU_1874285_0_0_11"/>
<accession>A0A061A298</accession>
<protein>
    <submittedName>
        <fullName evidence="1">Uncharacterized protein</fullName>
    </submittedName>
</protein>
<dbReference type="EMBL" id="JAGGLR010000017">
    <property type="protein sequence ID" value="MBP2065068.1"/>
    <property type="molecule type" value="Genomic_DNA"/>
</dbReference>
<gene>
    <name evidence="2" type="ORF">J2Z30_006094</name>
    <name evidence="1" type="ORF">SIRAN6572</name>
</gene>
<sequence>MRRAQITFDEFKIIFQVTKEIPNLPETAELPQDPDLRDELLRCIRMARQIARAARPNPILIDVIENESPAMPRLEEASSGADGASVVKLEMPRELIGIWRPLAEKVLAQMDGRELFLRTGYEVNEMREAIESLPPA</sequence>
<dbReference type="AlphaFoldDB" id="A0A061A298"/>
<dbReference type="GeneID" id="32468594"/>
<organism evidence="1">
    <name type="scientific">Streptomyces iranensis</name>
    <dbReference type="NCBI Taxonomy" id="576784"/>
    <lineage>
        <taxon>Bacteria</taxon>
        <taxon>Bacillati</taxon>
        <taxon>Actinomycetota</taxon>
        <taxon>Actinomycetes</taxon>
        <taxon>Kitasatosporales</taxon>
        <taxon>Streptomycetaceae</taxon>
        <taxon>Streptomyces</taxon>
        <taxon>Streptomyces violaceusniger group</taxon>
    </lineage>
</organism>
<reference evidence="1" key="1">
    <citation type="submission" date="2014-05" db="EMBL/GenBank/DDBJ databases">
        <authorList>
            <person name="Horn Fabian"/>
        </authorList>
    </citation>
    <scope>NUCLEOTIDE SEQUENCE</scope>
</reference>
<dbReference type="RefSeq" id="WP_044575576.1">
    <property type="nucleotide sequence ID" value="NZ_BAABDR010000007.1"/>
</dbReference>
<evidence type="ECO:0000313" key="1">
    <source>
        <dbReference type="EMBL" id="CDR09983.1"/>
    </source>
</evidence>
<name>A0A061A298_9ACTN</name>
<dbReference type="EMBL" id="LK022848">
    <property type="protein sequence ID" value="CDR09983.1"/>
    <property type="molecule type" value="Genomic_DNA"/>
</dbReference>
<proteinExistence type="predicted"/>